<dbReference type="AlphaFoldDB" id="A0A931IE09"/>
<evidence type="ECO:0000256" key="1">
    <source>
        <dbReference type="SAM" id="MobiDB-lite"/>
    </source>
</evidence>
<reference evidence="2" key="1">
    <citation type="submission" date="2020-11" db="EMBL/GenBank/DDBJ databases">
        <title>Nocardia NEAU-351.nov., a novel actinomycete isolated from the cow dung.</title>
        <authorList>
            <person name="Zhang X."/>
        </authorList>
    </citation>
    <scope>NUCLEOTIDE SEQUENCE</scope>
    <source>
        <strain evidence="2">NEAU-351</strain>
    </source>
</reference>
<accession>A0A931IE09</accession>
<name>A0A931IE09_9NOCA</name>
<evidence type="ECO:0000313" key="3">
    <source>
        <dbReference type="Proteomes" id="UP000655751"/>
    </source>
</evidence>
<comment type="caution">
    <text evidence="2">The sequence shown here is derived from an EMBL/GenBank/DDBJ whole genome shotgun (WGS) entry which is preliminary data.</text>
</comment>
<evidence type="ECO:0000313" key="2">
    <source>
        <dbReference type="EMBL" id="MBH0779684.1"/>
    </source>
</evidence>
<dbReference type="EMBL" id="JADMLG010000012">
    <property type="protein sequence ID" value="MBH0779684.1"/>
    <property type="molecule type" value="Genomic_DNA"/>
</dbReference>
<dbReference type="InterPro" id="IPR045635">
    <property type="entry name" value="DUF6412"/>
</dbReference>
<protein>
    <submittedName>
        <fullName evidence="2">Uncharacterized protein</fullName>
    </submittedName>
</protein>
<gene>
    <name evidence="2" type="ORF">IT779_25765</name>
</gene>
<organism evidence="2 3">
    <name type="scientific">Nocardia bovistercoris</name>
    <dbReference type="NCBI Taxonomy" id="2785916"/>
    <lineage>
        <taxon>Bacteria</taxon>
        <taxon>Bacillati</taxon>
        <taxon>Actinomycetota</taxon>
        <taxon>Actinomycetes</taxon>
        <taxon>Mycobacteriales</taxon>
        <taxon>Nocardiaceae</taxon>
        <taxon>Nocardia</taxon>
    </lineage>
</organism>
<dbReference type="Pfam" id="PF19950">
    <property type="entry name" value="DUF6412"/>
    <property type="match status" value="1"/>
</dbReference>
<dbReference type="Proteomes" id="UP000655751">
    <property type="component" value="Unassembled WGS sequence"/>
</dbReference>
<feature type="compositionally biased region" description="Pro residues" evidence="1">
    <location>
        <begin position="56"/>
        <end position="65"/>
    </location>
</feature>
<sequence>MFSRAWLTVSSVLAVLAPFLLLGAAPAGDSGALILLGAVATVAVVALGTPRAVPVPVPVAAPGPPASARRRRRGAYLRQSNPDSPGRPRPRAPGAVAR</sequence>
<dbReference type="RefSeq" id="WP_196152007.1">
    <property type="nucleotide sequence ID" value="NZ_JADMLG010000012.1"/>
</dbReference>
<proteinExistence type="predicted"/>
<keyword evidence="3" id="KW-1185">Reference proteome</keyword>
<feature type="region of interest" description="Disordered" evidence="1">
    <location>
        <begin position="56"/>
        <end position="98"/>
    </location>
</feature>